<dbReference type="EMBL" id="CAMKVN010000294">
    <property type="protein sequence ID" value="CAI2166315.1"/>
    <property type="molecule type" value="Genomic_DNA"/>
</dbReference>
<evidence type="ECO:0000256" key="1">
    <source>
        <dbReference type="SAM" id="MobiDB-lite"/>
    </source>
</evidence>
<dbReference type="OrthoDB" id="2310482at2759"/>
<organism evidence="2 3">
    <name type="scientific">Funneliformis geosporum</name>
    <dbReference type="NCBI Taxonomy" id="1117311"/>
    <lineage>
        <taxon>Eukaryota</taxon>
        <taxon>Fungi</taxon>
        <taxon>Fungi incertae sedis</taxon>
        <taxon>Mucoromycota</taxon>
        <taxon>Glomeromycotina</taxon>
        <taxon>Glomeromycetes</taxon>
        <taxon>Glomerales</taxon>
        <taxon>Glomeraceae</taxon>
        <taxon>Funneliformis</taxon>
    </lineage>
</organism>
<evidence type="ECO:0000313" key="3">
    <source>
        <dbReference type="Proteomes" id="UP001153678"/>
    </source>
</evidence>
<comment type="caution">
    <text evidence="2">The sequence shown here is derived from an EMBL/GenBank/DDBJ whole genome shotgun (WGS) entry which is preliminary data.</text>
</comment>
<feature type="non-terminal residue" evidence="2">
    <location>
        <position position="1"/>
    </location>
</feature>
<accession>A0A9W4WRB7</accession>
<keyword evidence="3" id="KW-1185">Reference proteome</keyword>
<proteinExistence type="predicted"/>
<protein>
    <submittedName>
        <fullName evidence="2">5459_t:CDS:1</fullName>
    </submittedName>
</protein>
<gene>
    <name evidence="2" type="ORF">FWILDA_LOCUS2511</name>
</gene>
<sequence>DINVERIEKIVSPMNKCTNDLKSEFRIQTIKLYFFSENDDWNYKYDAVSKAKRYLKAECYLTRAQEILLGSSTCKTKQPPIAPDTTEALDSSRDSTGLKATN</sequence>
<evidence type="ECO:0000313" key="2">
    <source>
        <dbReference type="EMBL" id="CAI2166315.1"/>
    </source>
</evidence>
<dbReference type="Proteomes" id="UP001153678">
    <property type="component" value="Unassembled WGS sequence"/>
</dbReference>
<dbReference type="AlphaFoldDB" id="A0A9W4WRB7"/>
<reference evidence="2" key="1">
    <citation type="submission" date="2022-08" db="EMBL/GenBank/DDBJ databases">
        <authorList>
            <person name="Kallberg Y."/>
            <person name="Tangrot J."/>
            <person name="Rosling A."/>
        </authorList>
    </citation>
    <scope>NUCLEOTIDE SEQUENCE</scope>
    <source>
        <strain evidence="2">Wild A</strain>
    </source>
</reference>
<name>A0A9W4WRB7_9GLOM</name>
<feature type="region of interest" description="Disordered" evidence="1">
    <location>
        <begin position="75"/>
        <end position="102"/>
    </location>
</feature>